<dbReference type="AlphaFoldDB" id="A0A1U9KRB3"/>
<dbReference type="EMBL" id="CP014691">
    <property type="protein sequence ID" value="AQS88285.1"/>
    <property type="molecule type" value="Genomic_DNA"/>
</dbReference>
<dbReference type="STRING" id="320497.A0U93_10395"/>
<feature type="region of interest" description="Disordered" evidence="1">
    <location>
        <begin position="1"/>
        <end position="33"/>
    </location>
</feature>
<dbReference type="OrthoDB" id="7225334at2"/>
<gene>
    <name evidence="2" type="ORF">A0U93_10395</name>
</gene>
<protein>
    <submittedName>
        <fullName evidence="2">Uncharacterized protein</fullName>
    </submittedName>
</protein>
<dbReference type="RefSeq" id="WP_077807306.1">
    <property type="nucleotide sequence ID" value="NZ_BJXS01000003.1"/>
</dbReference>
<dbReference type="KEGG" id="nch:A0U93_10395"/>
<sequence length="195" mass="18455">MSGSTTTNTGGATATVPGGTAFSALPQQSTPPSSGDGFLGVFGGQFQFLTAEQAWAGAVPIAGGVSLTGSLGGIAPTAPAHLTTKAYVDTAIASVTGAVSQAAGQAQVSATNAANAAEGAANAATLAVTAKIGKAGGAAALSPDGNLMLGTVEFLGVSSSGLPLLIIDVPDSDPGVANALWSNGGALWLSPGAST</sequence>
<keyword evidence="3" id="KW-1185">Reference proteome</keyword>
<reference evidence="2 3" key="1">
    <citation type="submission" date="2016-03" db="EMBL/GenBank/DDBJ databases">
        <title>Acetic acid bacteria sequencing.</title>
        <authorList>
            <person name="Brandt J."/>
            <person name="Jakob F."/>
            <person name="Vogel R.F."/>
        </authorList>
    </citation>
    <scope>NUCLEOTIDE SEQUENCE [LARGE SCALE GENOMIC DNA]</scope>
    <source>
        <strain evidence="2 3">NBRC 101099</strain>
    </source>
</reference>
<proteinExistence type="predicted"/>
<accession>A0A1U9KRB3</accession>
<evidence type="ECO:0000313" key="2">
    <source>
        <dbReference type="EMBL" id="AQS88285.1"/>
    </source>
</evidence>
<name>A0A1U9KRB3_9PROT</name>
<feature type="compositionally biased region" description="Low complexity" evidence="1">
    <location>
        <begin position="1"/>
        <end position="21"/>
    </location>
</feature>
<dbReference type="Proteomes" id="UP000188604">
    <property type="component" value="Chromosome"/>
</dbReference>
<organism evidence="2 3">
    <name type="scientific">Neoasaia chiangmaiensis</name>
    <dbReference type="NCBI Taxonomy" id="320497"/>
    <lineage>
        <taxon>Bacteria</taxon>
        <taxon>Pseudomonadati</taxon>
        <taxon>Pseudomonadota</taxon>
        <taxon>Alphaproteobacteria</taxon>
        <taxon>Acetobacterales</taxon>
        <taxon>Acetobacteraceae</taxon>
        <taxon>Neoasaia</taxon>
    </lineage>
</organism>
<evidence type="ECO:0000313" key="3">
    <source>
        <dbReference type="Proteomes" id="UP000188604"/>
    </source>
</evidence>
<evidence type="ECO:0000256" key="1">
    <source>
        <dbReference type="SAM" id="MobiDB-lite"/>
    </source>
</evidence>